<gene>
    <name evidence="4" type="ORF">ACFQRF_23355</name>
</gene>
<name>A0ABW2KLE6_9ACTN</name>
<keyword evidence="4" id="KW-0326">Glycosidase</keyword>
<dbReference type="Proteomes" id="UP001596540">
    <property type="component" value="Unassembled WGS sequence"/>
</dbReference>
<feature type="region of interest" description="Disordered" evidence="1">
    <location>
        <begin position="377"/>
        <end position="407"/>
    </location>
</feature>
<accession>A0ABW2KLE6</accession>
<dbReference type="PANTHER" id="PTHR40446">
    <property type="entry name" value="N-ACETYLGLUCOSAMINE-1-PHOSPHODIESTER ALPHA-N-ACETYLGLUCOSAMINIDASE"/>
    <property type="match status" value="1"/>
</dbReference>
<dbReference type="EMBL" id="JBHTBH010000013">
    <property type="protein sequence ID" value="MFC7330672.1"/>
    <property type="molecule type" value="Genomic_DNA"/>
</dbReference>
<feature type="region of interest" description="Disordered" evidence="1">
    <location>
        <begin position="25"/>
        <end position="52"/>
    </location>
</feature>
<organism evidence="4 5">
    <name type="scientific">Marinactinospora rubrisoli</name>
    <dbReference type="NCBI Taxonomy" id="2715399"/>
    <lineage>
        <taxon>Bacteria</taxon>
        <taxon>Bacillati</taxon>
        <taxon>Actinomycetota</taxon>
        <taxon>Actinomycetes</taxon>
        <taxon>Streptosporangiales</taxon>
        <taxon>Nocardiopsidaceae</taxon>
        <taxon>Marinactinospora</taxon>
    </lineage>
</organism>
<evidence type="ECO:0000313" key="4">
    <source>
        <dbReference type="EMBL" id="MFC7330672.1"/>
    </source>
</evidence>
<proteinExistence type="predicted"/>
<reference evidence="5" key="1">
    <citation type="journal article" date="2019" name="Int. J. Syst. Evol. Microbiol.">
        <title>The Global Catalogue of Microorganisms (GCM) 10K type strain sequencing project: providing services to taxonomists for standard genome sequencing and annotation.</title>
        <authorList>
            <consortium name="The Broad Institute Genomics Platform"/>
            <consortium name="The Broad Institute Genome Sequencing Center for Infectious Disease"/>
            <person name="Wu L."/>
            <person name="Ma J."/>
        </authorList>
    </citation>
    <scope>NUCLEOTIDE SEQUENCE [LARGE SCALE GENOMIC DNA]</scope>
    <source>
        <strain evidence="5">CGMCC 4.7382</strain>
    </source>
</reference>
<dbReference type="RefSeq" id="WP_379873318.1">
    <property type="nucleotide sequence ID" value="NZ_JBHTBH010000013.1"/>
</dbReference>
<keyword evidence="4" id="KW-0378">Hydrolase</keyword>
<dbReference type="InterPro" id="IPR018711">
    <property type="entry name" value="NAGPA"/>
</dbReference>
<comment type="caution">
    <text evidence="4">The sequence shown here is derived from an EMBL/GenBank/DDBJ whole genome shotgun (WGS) entry which is preliminary data.</text>
</comment>
<protein>
    <submittedName>
        <fullName evidence="4">Phosphodiester glycosidase family protein</fullName>
    </submittedName>
</protein>
<dbReference type="GO" id="GO:0016798">
    <property type="term" value="F:hydrolase activity, acting on glycosyl bonds"/>
    <property type="evidence" value="ECO:0007669"/>
    <property type="project" value="UniProtKB-KW"/>
</dbReference>
<keyword evidence="2" id="KW-0732">Signal</keyword>
<dbReference type="Pfam" id="PF09992">
    <property type="entry name" value="NAGPA"/>
    <property type="match status" value="1"/>
</dbReference>
<evidence type="ECO:0000259" key="3">
    <source>
        <dbReference type="Pfam" id="PF09992"/>
    </source>
</evidence>
<evidence type="ECO:0000256" key="1">
    <source>
        <dbReference type="SAM" id="MobiDB-lite"/>
    </source>
</evidence>
<feature type="chain" id="PRO_5045378773" evidence="2">
    <location>
        <begin position="26"/>
        <end position="726"/>
    </location>
</feature>
<dbReference type="PANTHER" id="PTHR40446:SF2">
    <property type="entry name" value="N-ACETYLGLUCOSAMINE-1-PHOSPHODIESTER ALPHA-N-ACETYLGLUCOSAMINIDASE"/>
    <property type="match status" value="1"/>
</dbReference>
<keyword evidence="5" id="KW-1185">Reference proteome</keyword>
<feature type="domain" description="Phosphodiester glycosidase" evidence="3">
    <location>
        <begin position="195"/>
        <end position="373"/>
    </location>
</feature>
<evidence type="ECO:0000256" key="2">
    <source>
        <dbReference type="SAM" id="SignalP"/>
    </source>
</evidence>
<evidence type="ECO:0000313" key="5">
    <source>
        <dbReference type="Proteomes" id="UP001596540"/>
    </source>
</evidence>
<feature type="signal peptide" evidence="2">
    <location>
        <begin position="1"/>
        <end position="25"/>
    </location>
</feature>
<sequence length="726" mass="74286">MFRHAAVLTAVPLLLAGLHAAPAGADSETRRSMPVAPGVTLTTSESTGGDGPLRLSSLAVDLDGGARVGYVDAGEVAAAAPVSEYATSTGAVAAVNGDFFDAGDSLAPLGGAVQDGEVLKSPTANRGNAVTIDSDAVGRVQELLFEGTADLPDGPLRVDRLNSHEIPRDGVGVFTARWGGHPRADAVAGADRATEVVLADGVVREVRSRPGGAPVAADETVLLGREAAADRLAGLAVGDRVTVRHSLTADGAEGRRPFPPLHTAIGGRNVLIRDGRILDVDDSARQPRTAIGFSADGGEMTILVADGRHAGSRGATLREMAERLRAAGAADALELDGGGSSTLLARRPGEHEPLTWNRTGEAERAVPNGLAVYAPEGDGQPHGLWVRPRQDPRPAPGPGSGAYGDPHRVFSGLTRELVATAHDDGFGPVRGEAQGPDVRWSASAGTVADGRYTAPATDRPASARVTATAGSAAGAIDLEVLPPPESIAASVSGIAFRETSGTAAFTLLGTATGGARVPIEPGDATVRTDTGLVEVTAREDGTFRVRPAGGTGAGEIDIAVGDLRTSVPVGVGSARRVVTTFDDAARWTAEAAQATADVAPASGRDGTALALSYDFTGSRGTRAAYAVPPEPLAIGGHTHELRLHVRGDGNGGQIAARVVDATGQRRAVYGPRVDWQGWRRADLPIPEGLAQPVSVERLYLVETRVSGGYSGQVVFDRLAAVVTPVG</sequence>